<proteinExistence type="predicted"/>
<evidence type="ECO:0000313" key="2">
    <source>
        <dbReference type="Proteomes" id="UP000295371"/>
    </source>
</evidence>
<dbReference type="Proteomes" id="UP000295371">
    <property type="component" value="Unassembled WGS sequence"/>
</dbReference>
<organism evidence="1 2">
    <name type="scientific">Naumannella halotolerans</name>
    <dbReference type="NCBI Taxonomy" id="993414"/>
    <lineage>
        <taxon>Bacteria</taxon>
        <taxon>Bacillati</taxon>
        <taxon>Actinomycetota</taxon>
        <taxon>Actinomycetes</taxon>
        <taxon>Propionibacteriales</taxon>
        <taxon>Propionibacteriaceae</taxon>
        <taxon>Naumannella</taxon>
    </lineage>
</organism>
<dbReference type="AlphaFoldDB" id="A0A4R7IYU6"/>
<protein>
    <recommendedName>
        <fullName evidence="3">Glycosyl transferase family 2</fullName>
    </recommendedName>
</protein>
<keyword evidence="2" id="KW-1185">Reference proteome</keyword>
<sequence>MRWRAELINVGLGYCISHQSTPFDAAYLLLAEGDEAFFEKYIDSSVFRPVYIPAGKESNPGLRKALSRDGFGSDVLLSRVDSDDLITADYVERLSRAALESGMPDQWFVAVDGQRSDLRQVQSFHYVNSPFISRFVKNRTSESIFRNHQNVTELQPILLEGVLWWQLLHGSNLANKFWKPRPLEKQVRGKSYSGGLSEFQFDEFNRLFGFDASKLIGVLGREECQ</sequence>
<name>A0A4R7IYU6_9ACTN</name>
<accession>A0A4R7IYU6</accession>
<gene>
    <name evidence="1" type="ORF">CLV29_2984</name>
</gene>
<evidence type="ECO:0008006" key="3">
    <source>
        <dbReference type="Google" id="ProtNLM"/>
    </source>
</evidence>
<reference evidence="1 2" key="1">
    <citation type="submission" date="2019-03" db="EMBL/GenBank/DDBJ databases">
        <title>Genomic Encyclopedia of Archaeal and Bacterial Type Strains, Phase II (KMG-II): from individual species to whole genera.</title>
        <authorList>
            <person name="Goeker M."/>
        </authorList>
    </citation>
    <scope>NUCLEOTIDE SEQUENCE [LARGE SCALE GENOMIC DNA]</scope>
    <source>
        <strain evidence="1 2">DSM 24323</strain>
    </source>
</reference>
<comment type="caution">
    <text evidence="1">The sequence shown here is derived from an EMBL/GenBank/DDBJ whole genome shotgun (WGS) entry which is preliminary data.</text>
</comment>
<evidence type="ECO:0000313" key="1">
    <source>
        <dbReference type="EMBL" id="TDT29961.1"/>
    </source>
</evidence>
<dbReference type="EMBL" id="SOAW01000003">
    <property type="protein sequence ID" value="TDT29961.1"/>
    <property type="molecule type" value="Genomic_DNA"/>
</dbReference>